<keyword evidence="3" id="KW-1185">Reference proteome</keyword>
<organism evidence="2 3">
    <name type="scientific">Streptomyces roseolus</name>
    <dbReference type="NCBI Taxonomy" id="67358"/>
    <lineage>
        <taxon>Bacteria</taxon>
        <taxon>Bacillati</taxon>
        <taxon>Actinomycetota</taxon>
        <taxon>Actinomycetes</taxon>
        <taxon>Kitasatosporales</taxon>
        <taxon>Streptomycetaceae</taxon>
        <taxon>Streptomyces</taxon>
    </lineage>
</organism>
<feature type="region of interest" description="Disordered" evidence="1">
    <location>
        <begin position="1"/>
        <end position="20"/>
    </location>
</feature>
<feature type="region of interest" description="Disordered" evidence="1">
    <location>
        <begin position="78"/>
        <end position="107"/>
    </location>
</feature>
<comment type="caution">
    <text evidence="2">The sequence shown here is derived from an EMBL/GenBank/DDBJ whole genome shotgun (WGS) entry which is preliminary data.</text>
</comment>
<evidence type="ECO:0000256" key="1">
    <source>
        <dbReference type="SAM" id="MobiDB-lite"/>
    </source>
</evidence>
<proteinExistence type="predicted"/>
<dbReference type="Pfam" id="PF12083">
    <property type="entry name" value="DUF3560"/>
    <property type="match status" value="1"/>
</dbReference>
<dbReference type="Proteomes" id="UP001278571">
    <property type="component" value="Unassembled WGS sequence"/>
</dbReference>
<dbReference type="EMBL" id="JAWJZF010000162">
    <property type="protein sequence ID" value="MDX2290928.1"/>
    <property type="molecule type" value="Genomic_DNA"/>
</dbReference>
<feature type="compositionally biased region" description="Basic and acidic residues" evidence="1">
    <location>
        <begin position="9"/>
        <end position="20"/>
    </location>
</feature>
<evidence type="ECO:0000313" key="2">
    <source>
        <dbReference type="EMBL" id="MDX2290928.1"/>
    </source>
</evidence>
<protein>
    <submittedName>
        <fullName evidence="2">DUF3560 domain-containing protein</fullName>
    </submittedName>
</protein>
<accession>A0ABU4JZJ9</accession>
<sequence>MAPNFSGAEAEREARADARAKRFEELASRAAGASEAAFASARRIGSAIPFGQPVPVGHHSEHRRGLARIDSGMRKGFEQRAAPNGTPSAPTPPPATNGTAPTPTRSPPWRKIIAQAEADKVKLWSRADFTKGDYARSRGRWYEVLRVNAVSLTVPGGPDIQPVINQQTRSWDDRIPYDAITGRMSAEDMTARLTAKS</sequence>
<dbReference type="RefSeq" id="WP_319007559.1">
    <property type="nucleotide sequence ID" value="NZ_JAWJZF010000162.1"/>
</dbReference>
<gene>
    <name evidence="2" type="ORF">R2363_01835</name>
</gene>
<reference evidence="2 3" key="1">
    <citation type="submission" date="2023-10" db="EMBL/GenBank/DDBJ databases">
        <authorList>
            <person name="Wang X.X."/>
        </authorList>
    </citation>
    <scope>NUCLEOTIDE SEQUENCE [LARGE SCALE GENOMIC DNA]</scope>
    <source>
        <strain evidence="2 3">NBRC 12816</strain>
    </source>
</reference>
<name>A0ABU4JZJ9_9ACTN</name>
<evidence type="ECO:0000313" key="3">
    <source>
        <dbReference type="Proteomes" id="UP001278571"/>
    </source>
</evidence>
<dbReference type="InterPro" id="IPR021944">
    <property type="entry name" value="DUF3560"/>
</dbReference>